<accession>A0A2M8W1A8</accession>
<dbReference type="PANTHER" id="PTHR30388">
    <property type="entry name" value="ALDEHYDE OXIDOREDUCTASE MOLYBDENUM COFACTOR ASSEMBLY PROTEIN"/>
    <property type="match status" value="1"/>
</dbReference>
<reference evidence="4 5" key="1">
    <citation type="submission" date="2017-11" db="EMBL/GenBank/DDBJ databases">
        <title>Genomic Encyclopedia of Archaeal and Bacterial Type Strains, Phase II (KMG-II): From Individual Species to Whole Genera.</title>
        <authorList>
            <person name="Goeker M."/>
        </authorList>
    </citation>
    <scope>NUCLEOTIDE SEQUENCE [LARGE SCALE GENOMIC DNA]</scope>
    <source>
        <strain evidence="4 5">DSM 22413</strain>
    </source>
</reference>
<feature type="region of interest" description="Disordered" evidence="1">
    <location>
        <begin position="330"/>
        <end position="350"/>
    </location>
</feature>
<evidence type="ECO:0000313" key="5">
    <source>
        <dbReference type="Proteomes" id="UP000231586"/>
    </source>
</evidence>
<dbReference type="InterPro" id="IPR052698">
    <property type="entry name" value="MoCofactor_Util/Proc"/>
</dbReference>
<sequence>MLELAAPVLERLRRGEPVVVATVVGVHGSAPRPVGAAMLVDASGAVVGSVSGGCVEAAVHQAACEMLATVTGPGAGRAPEQGAGQVCGFGYDDELAWTVGLSCGGQVDVALTPLGVTGPVDPGVVRAFELAAAGEAAAVDVVVRGPGAGTVRSAHATDVPTPGDAVRVAVEAAPRCVVVGAADVAGAVSELAAFAGFRVTVVDARATFATPARFPAASEIVVRWPHDHLRAEQDAGRLDARTVVVVLTHDARFDVPAIEAALRSDAGFVGALGARATCARRRDALLRAGLTAAELDRLHAPLGLDLGGRSPQETAVSVLAEVVAWQHGRSGEPLRETSGALHGAVPEAAR</sequence>
<dbReference type="InterPro" id="IPR003777">
    <property type="entry name" value="XdhC_CoxI"/>
</dbReference>
<dbReference type="EMBL" id="PGTZ01000014">
    <property type="protein sequence ID" value="PJI84722.1"/>
    <property type="molecule type" value="Genomic_DNA"/>
</dbReference>
<organism evidence="4 5">
    <name type="scientific">Luteimicrobium subarcticum</name>
    <dbReference type="NCBI Taxonomy" id="620910"/>
    <lineage>
        <taxon>Bacteria</taxon>
        <taxon>Bacillati</taxon>
        <taxon>Actinomycetota</taxon>
        <taxon>Actinomycetes</taxon>
        <taxon>Micrococcales</taxon>
        <taxon>Luteimicrobium</taxon>
    </lineage>
</organism>
<name>A0A2M8W1A8_9MICO</name>
<gene>
    <name evidence="4" type="ORF">CLV34_3177</name>
</gene>
<dbReference type="RefSeq" id="WP_100351269.1">
    <property type="nucleotide sequence ID" value="NZ_PGTZ01000014.1"/>
</dbReference>
<dbReference type="Proteomes" id="UP000231586">
    <property type="component" value="Unassembled WGS sequence"/>
</dbReference>
<proteinExistence type="predicted"/>
<dbReference type="Pfam" id="PF02625">
    <property type="entry name" value="XdhC_CoxI"/>
    <property type="match status" value="1"/>
</dbReference>
<dbReference type="OrthoDB" id="9815497at2"/>
<dbReference type="Gene3D" id="3.40.50.720">
    <property type="entry name" value="NAD(P)-binding Rossmann-like Domain"/>
    <property type="match status" value="1"/>
</dbReference>
<protein>
    <submittedName>
        <fullName evidence="4">Xanthine dehydrogenase accessory factor</fullName>
    </submittedName>
</protein>
<dbReference type="InterPro" id="IPR027051">
    <property type="entry name" value="XdhC_Rossmann_dom"/>
</dbReference>
<feature type="domain" description="XdhC- CoxI" evidence="2">
    <location>
        <begin position="12"/>
        <end position="69"/>
    </location>
</feature>
<dbReference type="PANTHER" id="PTHR30388:SF4">
    <property type="entry name" value="MOLYBDENUM COFACTOR INSERTION CHAPERONE PAOD"/>
    <property type="match status" value="1"/>
</dbReference>
<feature type="domain" description="XdhC Rossmann" evidence="3">
    <location>
        <begin position="177"/>
        <end position="322"/>
    </location>
</feature>
<dbReference type="AlphaFoldDB" id="A0A2M8W1A8"/>
<evidence type="ECO:0000256" key="1">
    <source>
        <dbReference type="SAM" id="MobiDB-lite"/>
    </source>
</evidence>
<evidence type="ECO:0000259" key="3">
    <source>
        <dbReference type="Pfam" id="PF13478"/>
    </source>
</evidence>
<evidence type="ECO:0000259" key="2">
    <source>
        <dbReference type="Pfam" id="PF02625"/>
    </source>
</evidence>
<dbReference type="Pfam" id="PF13478">
    <property type="entry name" value="XdhC_C"/>
    <property type="match status" value="1"/>
</dbReference>
<keyword evidence="5" id="KW-1185">Reference proteome</keyword>
<evidence type="ECO:0000313" key="4">
    <source>
        <dbReference type="EMBL" id="PJI84722.1"/>
    </source>
</evidence>
<comment type="caution">
    <text evidence="4">The sequence shown here is derived from an EMBL/GenBank/DDBJ whole genome shotgun (WGS) entry which is preliminary data.</text>
</comment>